<feature type="domain" description="CCHC-type" evidence="3">
    <location>
        <begin position="276"/>
        <end position="291"/>
    </location>
</feature>
<evidence type="ECO:0000313" key="5">
    <source>
        <dbReference type="Proteomes" id="UP001151760"/>
    </source>
</evidence>
<reference evidence="4" key="2">
    <citation type="submission" date="2022-01" db="EMBL/GenBank/DDBJ databases">
        <authorList>
            <person name="Yamashiro T."/>
            <person name="Shiraishi A."/>
            <person name="Satake H."/>
            <person name="Nakayama K."/>
        </authorList>
    </citation>
    <scope>NUCLEOTIDE SEQUENCE</scope>
</reference>
<sequence length="584" mass="67320">MLEKGNYIPWKSQFRRFLENQLEEGERMWHSIQHGSYQRLMVPSLDNPEDQILEPLSKMTEGDKKKYIADVRFMNYNSVDTCANAKEMWEQIKRLMHGSDITATMRHSRLMDEFDKFAAKEGESLNSVHERLMTLVNIMDLISYDMLYDSLVQFEPHVLASGTKKVVKNHDPLALIAHLNASSSHLHANSSYSPQSYYVTHPPSVVDYDDEYQGELQGDSQEDKLTTAMILLARAISQKFSLPTNNRLRVSSNTKNQAVQDGRVDIQTKNAANVQCYNCNEKCHYARDCQKPKVCDAKYFREQILLAIKDEAGSHLSNEENDFMLDNAYGEESLDELTTSVMLMARLQPATETTDTVPPSRLTDKDTIERILKEKYKIQSDFYKIENEKIIIQHETQLVKKAFKDQENRYLEDIVDLKEKLSSHDRIVYKMGQSIQTIHMLGKKPNKVYNSFLKDGLGYQNPERLKKAIAAQPKLYNGDLLHRVNLKIDSPDSEETLEDAKESRLKMRNKMVQINYGKLNAFYETFVPQQEFSSEQTYFSIPSTSNNGSESKDVPPELPTPKMPKESILLKMFDTMGEQSTVYK</sequence>
<dbReference type="Proteomes" id="UP001151760">
    <property type="component" value="Unassembled WGS sequence"/>
</dbReference>
<dbReference type="Gene3D" id="4.10.60.10">
    <property type="entry name" value="Zinc finger, CCHC-type"/>
    <property type="match status" value="1"/>
</dbReference>
<dbReference type="SUPFAM" id="SSF57756">
    <property type="entry name" value="Retrovirus zinc finger-like domains"/>
    <property type="match status" value="1"/>
</dbReference>
<protein>
    <submittedName>
        <fullName evidence="4">Leucine-rich repeat domain-like protein</fullName>
    </submittedName>
</protein>
<keyword evidence="1" id="KW-0479">Metal-binding</keyword>
<proteinExistence type="predicted"/>
<dbReference type="EMBL" id="BQNB010015698">
    <property type="protein sequence ID" value="GJT43059.1"/>
    <property type="molecule type" value="Genomic_DNA"/>
</dbReference>
<feature type="region of interest" description="Disordered" evidence="2">
    <location>
        <begin position="537"/>
        <end position="565"/>
    </location>
</feature>
<evidence type="ECO:0000256" key="1">
    <source>
        <dbReference type="PROSITE-ProRule" id="PRU00047"/>
    </source>
</evidence>
<evidence type="ECO:0000313" key="4">
    <source>
        <dbReference type="EMBL" id="GJT43059.1"/>
    </source>
</evidence>
<dbReference type="InterPro" id="IPR036875">
    <property type="entry name" value="Znf_CCHC_sf"/>
</dbReference>
<name>A0ABQ5E1V3_9ASTR</name>
<organism evidence="4 5">
    <name type="scientific">Tanacetum coccineum</name>
    <dbReference type="NCBI Taxonomy" id="301880"/>
    <lineage>
        <taxon>Eukaryota</taxon>
        <taxon>Viridiplantae</taxon>
        <taxon>Streptophyta</taxon>
        <taxon>Embryophyta</taxon>
        <taxon>Tracheophyta</taxon>
        <taxon>Spermatophyta</taxon>
        <taxon>Magnoliopsida</taxon>
        <taxon>eudicotyledons</taxon>
        <taxon>Gunneridae</taxon>
        <taxon>Pentapetalae</taxon>
        <taxon>asterids</taxon>
        <taxon>campanulids</taxon>
        <taxon>Asterales</taxon>
        <taxon>Asteraceae</taxon>
        <taxon>Asteroideae</taxon>
        <taxon>Anthemideae</taxon>
        <taxon>Anthemidinae</taxon>
        <taxon>Tanacetum</taxon>
    </lineage>
</organism>
<evidence type="ECO:0000256" key="2">
    <source>
        <dbReference type="SAM" id="MobiDB-lite"/>
    </source>
</evidence>
<dbReference type="PROSITE" id="PS50158">
    <property type="entry name" value="ZF_CCHC"/>
    <property type="match status" value="1"/>
</dbReference>
<feature type="compositionally biased region" description="Polar residues" evidence="2">
    <location>
        <begin position="537"/>
        <end position="549"/>
    </location>
</feature>
<comment type="caution">
    <text evidence="4">The sequence shown here is derived from an EMBL/GenBank/DDBJ whole genome shotgun (WGS) entry which is preliminary data.</text>
</comment>
<reference evidence="4" key="1">
    <citation type="journal article" date="2022" name="Int. J. Mol. Sci.">
        <title>Draft Genome of Tanacetum Coccineum: Genomic Comparison of Closely Related Tanacetum-Family Plants.</title>
        <authorList>
            <person name="Yamashiro T."/>
            <person name="Shiraishi A."/>
            <person name="Nakayama K."/>
            <person name="Satake H."/>
        </authorList>
    </citation>
    <scope>NUCLEOTIDE SEQUENCE</scope>
</reference>
<accession>A0ABQ5E1V3</accession>
<gene>
    <name evidence="4" type="ORF">Tco_0951774</name>
</gene>
<keyword evidence="1" id="KW-0862">Zinc</keyword>
<dbReference type="InterPro" id="IPR001878">
    <property type="entry name" value="Znf_CCHC"/>
</dbReference>
<evidence type="ECO:0000259" key="3">
    <source>
        <dbReference type="PROSITE" id="PS50158"/>
    </source>
</evidence>
<keyword evidence="1" id="KW-0863">Zinc-finger</keyword>
<keyword evidence="5" id="KW-1185">Reference proteome</keyword>